<protein>
    <submittedName>
        <fullName evidence="1">Uncharacterized protein</fullName>
    </submittedName>
</protein>
<dbReference type="EMBL" id="NWSY01000027">
    <property type="protein sequence ID" value="PDT20314.1"/>
    <property type="molecule type" value="Genomic_DNA"/>
</dbReference>
<sequence>MSINIITLARSQLRQAVSTRLDSIPLLIGEVAAATALPPADRATFPSEAVSMDADADRSLLFARIRPSRPSVVTRHSTMASKRPPTIWARLIRGTKPA</sequence>
<evidence type="ECO:0000313" key="1">
    <source>
        <dbReference type="EMBL" id="PDT20314.1"/>
    </source>
</evidence>
<organism evidence="1 2">
    <name type="scientific">Rhizobium hidalgonense</name>
    <dbReference type="NCBI Taxonomy" id="1538159"/>
    <lineage>
        <taxon>Bacteria</taxon>
        <taxon>Pseudomonadati</taxon>
        <taxon>Pseudomonadota</taxon>
        <taxon>Alphaproteobacteria</taxon>
        <taxon>Hyphomicrobiales</taxon>
        <taxon>Rhizobiaceae</taxon>
        <taxon>Rhizobium/Agrobacterium group</taxon>
        <taxon>Rhizobium</taxon>
    </lineage>
</organism>
<reference evidence="1 2" key="1">
    <citation type="submission" date="2017-09" db="EMBL/GenBank/DDBJ databases">
        <title>Comparative genomics of rhizobia isolated from Phaseolus vulgaris in China.</title>
        <authorList>
            <person name="Tong W."/>
        </authorList>
    </citation>
    <scope>NUCLEOTIDE SEQUENCE [LARGE SCALE GENOMIC DNA]</scope>
    <source>
        <strain evidence="1 2">FH14</strain>
    </source>
</reference>
<name>A0ABX4JJU0_9HYPH</name>
<evidence type="ECO:0000313" key="2">
    <source>
        <dbReference type="Proteomes" id="UP000219914"/>
    </source>
</evidence>
<keyword evidence="2" id="KW-1185">Reference proteome</keyword>
<comment type="caution">
    <text evidence="1">The sequence shown here is derived from an EMBL/GenBank/DDBJ whole genome shotgun (WGS) entry which is preliminary data.</text>
</comment>
<accession>A0ABX4JJU0</accession>
<proteinExistence type="predicted"/>
<gene>
    <name evidence="1" type="ORF">CO674_28065</name>
</gene>
<dbReference type="Proteomes" id="UP000219914">
    <property type="component" value="Unassembled WGS sequence"/>
</dbReference>